<comment type="caution">
    <text evidence="1">The sequence shown here is derived from an EMBL/GenBank/DDBJ whole genome shotgun (WGS) entry which is preliminary data.</text>
</comment>
<dbReference type="GO" id="GO:0005829">
    <property type="term" value="C:cytosol"/>
    <property type="evidence" value="ECO:0007669"/>
    <property type="project" value="TreeGrafter"/>
</dbReference>
<dbReference type="Pfam" id="PF05221">
    <property type="entry name" value="AdoHcyase"/>
    <property type="match status" value="1"/>
</dbReference>
<dbReference type="SUPFAM" id="SSF52283">
    <property type="entry name" value="Formate/glycerate dehydrogenase catalytic domain-like"/>
    <property type="match status" value="1"/>
</dbReference>
<evidence type="ECO:0000313" key="2">
    <source>
        <dbReference type="Proteomes" id="UP001314170"/>
    </source>
</evidence>
<dbReference type="AlphaFoldDB" id="A0AAV1S670"/>
<evidence type="ECO:0000313" key="1">
    <source>
        <dbReference type="EMBL" id="CAK7346931.1"/>
    </source>
</evidence>
<dbReference type="PANTHER" id="PTHR23420">
    <property type="entry name" value="ADENOSYLHOMOCYSTEINASE"/>
    <property type="match status" value="1"/>
</dbReference>
<accession>A0AAV1S670</accession>
<evidence type="ECO:0008006" key="3">
    <source>
        <dbReference type="Google" id="ProtNLM"/>
    </source>
</evidence>
<reference evidence="1 2" key="1">
    <citation type="submission" date="2024-01" db="EMBL/GenBank/DDBJ databases">
        <authorList>
            <person name="Waweru B."/>
        </authorList>
    </citation>
    <scope>NUCLEOTIDE SEQUENCE [LARGE SCALE GENOMIC DNA]</scope>
</reference>
<protein>
    <recommendedName>
        <fullName evidence="3">Apyrase</fullName>
    </recommendedName>
</protein>
<dbReference type="InterPro" id="IPR042172">
    <property type="entry name" value="Adenosylhomocyst_ase-like_sf"/>
</dbReference>
<dbReference type="GO" id="GO:0033353">
    <property type="term" value="P:S-adenosylmethionine cycle"/>
    <property type="evidence" value="ECO:0007669"/>
    <property type="project" value="TreeGrafter"/>
</dbReference>
<dbReference type="InterPro" id="IPR000043">
    <property type="entry name" value="Adenosylhomocysteinase-like"/>
</dbReference>
<gene>
    <name evidence="1" type="ORF">DCAF_LOCUS19610</name>
</gene>
<proteinExistence type="predicted"/>
<dbReference type="Proteomes" id="UP001314170">
    <property type="component" value="Unassembled WGS sequence"/>
</dbReference>
<dbReference type="Gene3D" id="3.40.50.1480">
    <property type="entry name" value="Adenosylhomocysteinase-like"/>
    <property type="match status" value="1"/>
</dbReference>
<name>A0AAV1S670_9ROSI</name>
<organism evidence="1 2">
    <name type="scientific">Dovyalis caffra</name>
    <dbReference type="NCBI Taxonomy" id="77055"/>
    <lineage>
        <taxon>Eukaryota</taxon>
        <taxon>Viridiplantae</taxon>
        <taxon>Streptophyta</taxon>
        <taxon>Embryophyta</taxon>
        <taxon>Tracheophyta</taxon>
        <taxon>Spermatophyta</taxon>
        <taxon>Magnoliopsida</taxon>
        <taxon>eudicotyledons</taxon>
        <taxon>Gunneridae</taxon>
        <taxon>Pentapetalae</taxon>
        <taxon>rosids</taxon>
        <taxon>fabids</taxon>
        <taxon>Malpighiales</taxon>
        <taxon>Salicaceae</taxon>
        <taxon>Flacourtieae</taxon>
        <taxon>Dovyalis</taxon>
    </lineage>
</organism>
<keyword evidence="2" id="KW-1185">Reference proteome</keyword>
<dbReference type="EMBL" id="CAWUPB010001173">
    <property type="protein sequence ID" value="CAK7346931.1"/>
    <property type="molecule type" value="Genomic_DNA"/>
</dbReference>
<dbReference type="PANTHER" id="PTHR23420:SF29">
    <property type="entry name" value="ADENOSYLHOMOCYSTEINASE 1"/>
    <property type="match status" value="1"/>
</dbReference>
<dbReference type="GO" id="GO:0004013">
    <property type="term" value="F:adenosylhomocysteinase activity"/>
    <property type="evidence" value="ECO:0007669"/>
    <property type="project" value="TreeGrafter"/>
</dbReference>
<sequence length="179" mass="19801">MERWLVSGFCGGWREKKIGSALGAVAVEDVARERFSLVFDLVDAAIARDLVAVFGWNGENLQEYWWYAARALDWGSNGGPDLIVDDGGDATLLIHKGVKAEEVYEKTGVLPFPASTDNAKFQLLVNQFDSGGTIKFILQNKRNPYILVASLGHQNPPLTMMGLESCIDDPEKKSIVHFR</sequence>